<feature type="binding site" evidence="5">
    <location>
        <begin position="413"/>
        <end position="414"/>
    </location>
    <ligand>
        <name>AMP</name>
        <dbReference type="ChEBI" id="CHEBI:456215"/>
    </ligand>
</feature>
<dbReference type="InterPro" id="IPR000873">
    <property type="entry name" value="AMP-dep_synth/lig_dom"/>
</dbReference>
<feature type="binding site" evidence="5">
    <location>
        <position position="953"/>
    </location>
    <ligand>
        <name>NADP(+)</name>
        <dbReference type="ChEBI" id="CHEBI:58349"/>
    </ligand>
</feature>
<feature type="binding site" evidence="5">
    <location>
        <position position="392"/>
    </location>
    <ligand>
        <name>AMP</name>
        <dbReference type="ChEBI" id="CHEBI:456215"/>
    </ligand>
</feature>
<dbReference type="Gene3D" id="1.10.1200.10">
    <property type="entry name" value="ACP-like"/>
    <property type="match status" value="1"/>
</dbReference>
<feature type="binding site" evidence="5">
    <location>
        <position position="297"/>
    </location>
    <ligand>
        <name>AMP</name>
        <dbReference type="ChEBI" id="CHEBI:456215"/>
    </ligand>
</feature>
<dbReference type="GO" id="GO:0005524">
    <property type="term" value="F:ATP binding"/>
    <property type="evidence" value="ECO:0007669"/>
    <property type="project" value="UniProtKB-UniRule"/>
</dbReference>
<feature type="binding site" evidence="5">
    <location>
        <position position="512"/>
    </location>
    <ligand>
        <name>AMP</name>
        <dbReference type="ChEBI" id="CHEBI:456215"/>
    </ligand>
</feature>
<protein>
    <recommendedName>
        <fullName evidence="5">Carboxylic acid reductase</fullName>
        <shortName evidence="5">CAR</shortName>
        <ecNumber evidence="5">1.2.1.-</ecNumber>
    </recommendedName>
    <alternativeName>
        <fullName evidence="5">ATP/NADPH-dependent carboxylic acid reductase</fullName>
    </alternativeName>
</protein>
<dbReference type="KEGG" id="acab:QRX50_14595"/>
<dbReference type="Proteomes" id="UP001236014">
    <property type="component" value="Chromosome"/>
</dbReference>
<feature type="binding site" evidence="5">
    <location>
        <position position="812"/>
    </location>
    <ligand>
        <name>NADP(+)</name>
        <dbReference type="ChEBI" id="CHEBI:58349"/>
    </ligand>
</feature>
<evidence type="ECO:0000256" key="2">
    <source>
        <dbReference type="ARBA" id="ARBA00022553"/>
    </source>
</evidence>
<dbReference type="RefSeq" id="WP_285972475.1">
    <property type="nucleotide sequence ID" value="NZ_CP127294.1"/>
</dbReference>
<dbReference type="PANTHER" id="PTHR43272">
    <property type="entry name" value="LONG-CHAIN-FATTY-ACID--COA LIGASE"/>
    <property type="match status" value="1"/>
</dbReference>
<evidence type="ECO:0000256" key="3">
    <source>
        <dbReference type="ARBA" id="ARBA00022741"/>
    </source>
</evidence>
<dbReference type="GO" id="GO:0016620">
    <property type="term" value="F:oxidoreductase activity, acting on the aldehyde or oxo group of donors, NAD or NADP as acceptor"/>
    <property type="evidence" value="ECO:0007669"/>
    <property type="project" value="UniProtKB-UniRule"/>
</dbReference>
<dbReference type="InterPro" id="IPR009081">
    <property type="entry name" value="PP-bd_ACP"/>
</dbReference>
<dbReference type="GO" id="GO:0031177">
    <property type="term" value="F:phosphopantetheine binding"/>
    <property type="evidence" value="ECO:0007669"/>
    <property type="project" value="UniProtKB-UniRule"/>
</dbReference>
<dbReference type="NCBIfam" id="NF041592">
    <property type="entry name" value="carboxyl_red"/>
    <property type="match status" value="1"/>
</dbReference>
<keyword evidence="4 5" id="KW-0067">ATP-binding</keyword>
<comment type="function">
    <text evidence="5">Catalyzes the ATP- and NADPH-dependent reduction of carboxylic acids to the corresponding aldehydes.</text>
</comment>
<dbReference type="PANTHER" id="PTHR43272:SF33">
    <property type="entry name" value="AMP-BINDING DOMAIN-CONTAINING PROTEIN-RELATED"/>
    <property type="match status" value="1"/>
</dbReference>
<dbReference type="InterPro" id="IPR020806">
    <property type="entry name" value="PKS_PP-bd"/>
</dbReference>
<feature type="binding site" evidence="5">
    <location>
        <position position="822"/>
    </location>
    <ligand>
        <name>NADP(+)</name>
        <dbReference type="ChEBI" id="CHEBI:58349"/>
    </ligand>
</feature>
<keyword evidence="1 5" id="KW-0596">Phosphopantetheine</keyword>
<dbReference type="Gene3D" id="3.40.50.12780">
    <property type="entry name" value="N-terminal domain of ligase-like"/>
    <property type="match status" value="1"/>
</dbReference>
<proteinExistence type="inferred from homology"/>
<comment type="similarity">
    <text evidence="5">Belongs to the ATP-dependent AMP-binding enzyme family. Carboxylic acid reductase subfamily.</text>
</comment>
<dbReference type="PROSITE" id="PS00455">
    <property type="entry name" value="AMP_BINDING"/>
    <property type="match status" value="1"/>
</dbReference>
<dbReference type="AlphaFoldDB" id="A0A9Y2N0A1"/>
<dbReference type="GO" id="GO:0050661">
    <property type="term" value="F:NADP binding"/>
    <property type="evidence" value="ECO:0007669"/>
    <property type="project" value="UniProtKB-UniRule"/>
</dbReference>
<feature type="binding site" evidence="5">
    <location>
        <begin position="878"/>
        <end position="880"/>
    </location>
    <ligand>
        <name>NADP(+)</name>
        <dbReference type="ChEBI" id="CHEBI:58349"/>
    </ligand>
</feature>
<dbReference type="NCBIfam" id="TIGR01746">
    <property type="entry name" value="Thioester-redct"/>
    <property type="match status" value="1"/>
</dbReference>
<dbReference type="EC" id="1.2.1.-" evidence="5"/>
<evidence type="ECO:0000313" key="8">
    <source>
        <dbReference type="Proteomes" id="UP001236014"/>
    </source>
</evidence>
<feature type="binding site" evidence="5">
    <location>
        <begin position="503"/>
        <end position="506"/>
    </location>
    <ligand>
        <name>AMP</name>
        <dbReference type="ChEBI" id="CHEBI:456215"/>
    </ligand>
</feature>
<dbReference type="HAMAP" id="MF_02247">
    <property type="entry name" value="Carbox_acid_reduct"/>
    <property type="match status" value="1"/>
</dbReference>
<feature type="binding site" evidence="5">
    <location>
        <position position="491"/>
    </location>
    <ligand>
        <name>AMP</name>
        <dbReference type="ChEBI" id="CHEBI:456215"/>
    </ligand>
</feature>
<gene>
    <name evidence="5 7" type="primary">car</name>
    <name evidence="7" type="ORF">QRX50_14595</name>
</gene>
<evidence type="ECO:0000256" key="1">
    <source>
        <dbReference type="ARBA" id="ARBA00022450"/>
    </source>
</evidence>
<dbReference type="GO" id="GO:0016020">
    <property type="term" value="C:membrane"/>
    <property type="evidence" value="ECO:0007669"/>
    <property type="project" value="TreeGrafter"/>
</dbReference>
<comment type="cofactor">
    <cofactor evidence="5">
        <name>pantetheine 4'-phosphate</name>
        <dbReference type="ChEBI" id="CHEBI:47942"/>
    </cofactor>
    <text evidence="5">Binds 1 phosphopantetheine covalently.</text>
</comment>
<keyword evidence="2 5" id="KW-0597">Phosphoprotein</keyword>
<dbReference type="EMBL" id="CP127294">
    <property type="protein sequence ID" value="WIX81894.1"/>
    <property type="molecule type" value="Genomic_DNA"/>
</dbReference>
<keyword evidence="3 5" id="KW-0547">Nucleotide-binding</keyword>
<dbReference type="InterPro" id="IPR013120">
    <property type="entry name" value="FAR_NAD-bd"/>
</dbReference>
<feature type="binding site" evidence="5">
    <location>
        <position position="418"/>
    </location>
    <ligand>
        <name>AMP</name>
        <dbReference type="ChEBI" id="CHEBI:456215"/>
    </ligand>
</feature>
<keyword evidence="5" id="KW-0521">NADP</keyword>
<sequence length="1166" mass="126673">MATPPTEITSTEHRVEELLRAEPPLRDAAPDAGVADAIRRPGLSLVELIETVMTGYADRAAFAERATEAVTDPATDRTTRRLLPRFDTVTYGEAWRRAGAIAGEWTHHADTPLAAGDFVATLGFTSTEYAIIDLACVRAEVVSVPLQAGATAGTLKPIVTETGPKLLAANVDNLETAVDLVLDSTTVQRVLVFDYHSDVDTEREKFEAAKARLASADSPIGVEPLSAVLERGATTAPAPAPAADPDRLSLLIYTSGSTGTPKGAMYTDRLIANLWHGFFPERPSFALVDLNFMPLSHVMGRALLVDTLAEGGTVHFAAKSDLSTLFEDIALTRPTQMVMVPRICEMIFHHYQSELDRRALGAGYSAELEAEVKLDLRTSFLGGRMVWAGSGSAPLSAEMQAFIESVLGLELHDGYGSTEAGIVLFDHKPTRPQVLDYKLDDVPELGYFSTDSPHPRGELLIKATSLVPGYYKRPDATAEVFDEDGYYRTGDIMVETAPDTLFYLDRRKNVLKLSQGEFVAVSRLEAEFAAAPAIRQIYLYGSSERAYLLAVIVPTPEALEAFGDGQKLKVQLSESLQSIAKESDLNSYEIPRDFLVETEPFSPENGLLTGIRKLSRPKLKEHYGERLEQLYREIAERESSELRELRQVGRSQPVFDTVVRAAQALLGASSGELSPEAHFVELGGDSLSALTFSNLLREIFDVEVPVGVVISPATDLRKLASYIEDARESGAKRPSFAKVHGAGSTEARADELTLDKFLDAATLDGASTLARPAGTVGTVLLTGANGYLGRFLCLEWLERLAESGGRLICIVRGSSADAARKRLEDAFDSGDAKLLRHFRDLAADHLEVLAGDIGEPDLGLDEATWRRLADTVDLIVHPAALVNHVLPYDQLFGPNVVGTAELIRMALTARMKPITYLSTVAVIAEQASSADEVSDIRVTSPVRVLDDGYANGYATSKWAGEVLLREANDAFGLPVATFRSDMILAHSRYSGQLNVPDMFTRLLLSLIVTGIAPGSFYRTSAPAHYDGLPADFTAEAITTLGTQETEGYRTYNVLNPHEDGVSLDTYVGWLVSAGYPIKRIDDYAEWFTRFETAIRGLPEKQKQHSLLPLLHAFSAPAEPVDGAGIPTEHFRSAVQDAGIGADKDIPHVTAELIRKYAADLSQLGLI</sequence>
<comment type="caution">
    <text evidence="5">Lacks conserved residue(s) required for the propagation of feature annotation.</text>
</comment>
<dbReference type="SUPFAM" id="SSF47336">
    <property type="entry name" value="ACP-like"/>
    <property type="match status" value="1"/>
</dbReference>
<feature type="binding site" evidence="5">
    <location>
        <position position="980"/>
    </location>
    <ligand>
        <name>NADP(+)</name>
        <dbReference type="ChEBI" id="CHEBI:58349"/>
    </ligand>
</feature>
<feature type="binding site" evidence="5">
    <location>
        <position position="613"/>
    </location>
    <ligand>
        <name>AMP</name>
        <dbReference type="ChEBI" id="CHEBI:456215"/>
    </ligand>
</feature>
<dbReference type="SUPFAM" id="SSF51735">
    <property type="entry name" value="NAD(P)-binding Rossmann-fold domains"/>
    <property type="match status" value="1"/>
</dbReference>
<evidence type="ECO:0000259" key="6">
    <source>
        <dbReference type="PROSITE" id="PS50075"/>
    </source>
</evidence>
<dbReference type="Pfam" id="PF07993">
    <property type="entry name" value="NAD_binding_4"/>
    <property type="match status" value="1"/>
</dbReference>
<evidence type="ECO:0000313" key="7">
    <source>
        <dbReference type="EMBL" id="WIX81894.1"/>
    </source>
</evidence>
<feature type="binding site" evidence="5">
    <location>
        <position position="957"/>
    </location>
    <ligand>
        <name>NADP(+)</name>
        <dbReference type="ChEBI" id="CHEBI:58349"/>
    </ligand>
</feature>
<keyword evidence="8" id="KW-1185">Reference proteome</keyword>
<dbReference type="InterPro" id="IPR020845">
    <property type="entry name" value="AMP-binding_CS"/>
</dbReference>
<dbReference type="SUPFAM" id="SSF56801">
    <property type="entry name" value="Acetyl-CoA synthetase-like"/>
    <property type="match status" value="1"/>
</dbReference>
<organism evidence="7 8">
    <name type="scientific">Amycolatopsis carbonis</name>
    <dbReference type="NCBI Taxonomy" id="715471"/>
    <lineage>
        <taxon>Bacteria</taxon>
        <taxon>Bacillati</taxon>
        <taxon>Actinomycetota</taxon>
        <taxon>Actinomycetes</taxon>
        <taxon>Pseudonocardiales</taxon>
        <taxon>Pseudonocardiaceae</taxon>
        <taxon>Amycolatopsis</taxon>
    </lineage>
</organism>
<feature type="modified residue" description="O-(pantetheine 4'-phosphoryl)serine" evidence="5">
    <location>
        <position position="686"/>
    </location>
</feature>
<evidence type="ECO:0000256" key="5">
    <source>
        <dbReference type="HAMAP-Rule" id="MF_02247"/>
    </source>
</evidence>
<dbReference type="SMART" id="SM00823">
    <property type="entry name" value="PKS_PP"/>
    <property type="match status" value="1"/>
</dbReference>
<accession>A0A9Y2N0A1</accession>
<dbReference type="InterPro" id="IPR036291">
    <property type="entry name" value="NAD(P)-bd_dom_sf"/>
</dbReference>
<dbReference type="Pfam" id="PF00550">
    <property type="entry name" value="PP-binding"/>
    <property type="match status" value="1"/>
</dbReference>
<dbReference type="PROSITE" id="PS50075">
    <property type="entry name" value="CARRIER"/>
    <property type="match status" value="1"/>
</dbReference>
<comment type="catalytic activity">
    <reaction evidence="5">
        <text>a carboxylate + ATP + NADPH + H(+) = an aldehyde + AMP + diphosphate + NADP(+)</text>
        <dbReference type="Rhea" id="RHEA:50916"/>
        <dbReference type="ChEBI" id="CHEBI:15378"/>
        <dbReference type="ChEBI" id="CHEBI:17478"/>
        <dbReference type="ChEBI" id="CHEBI:29067"/>
        <dbReference type="ChEBI" id="CHEBI:30616"/>
        <dbReference type="ChEBI" id="CHEBI:33019"/>
        <dbReference type="ChEBI" id="CHEBI:57783"/>
        <dbReference type="ChEBI" id="CHEBI:58349"/>
        <dbReference type="ChEBI" id="CHEBI:456215"/>
    </reaction>
</comment>
<evidence type="ECO:0000256" key="4">
    <source>
        <dbReference type="ARBA" id="ARBA00022840"/>
    </source>
</evidence>
<name>A0A9Y2N0A1_9PSEU</name>
<dbReference type="InterPro" id="IPR036736">
    <property type="entry name" value="ACP-like_sf"/>
</dbReference>
<dbReference type="Pfam" id="PF00501">
    <property type="entry name" value="AMP-binding"/>
    <property type="match status" value="1"/>
</dbReference>
<dbReference type="InterPro" id="IPR010080">
    <property type="entry name" value="Thioester_reductase-like_dom"/>
</dbReference>
<comment type="domain">
    <text evidence="5">The N-terminal domain likely catalyzes substrate activation by formation of an initial acyl-AMP intermediate, the central region contains the phosphopantetheine attachment site, and the C-terminal domain catalyzes the reduction by NADPH of the intermediate thioester formed from the attack of the phosphopantetheine thiol at the carbonyl carbon of acyl-AMP.</text>
</comment>
<feature type="domain" description="Carrier" evidence="6">
    <location>
        <begin position="652"/>
        <end position="727"/>
    </location>
</feature>
<reference evidence="7 8" key="1">
    <citation type="submission" date="2023-06" db="EMBL/GenBank/DDBJ databases">
        <authorList>
            <person name="Oyuntsetseg B."/>
            <person name="Kim S.B."/>
        </authorList>
    </citation>
    <scope>NUCLEOTIDE SEQUENCE [LARGE SCALE GENOMIC DNA]</scope>
    <source>
        <strain evidence="7 8">2-15</strain>
    </source>
</reference>
<feature type="binding site" evidence="5">
    <location>
        <begin position="785"/>
        <end position="788"/>
    </location>
    <ligand>
        <name>NADP(+)</name>
        <dbReference type="ChEBI" id="CHEBI:58349"/>
    </ligand>
</feature>
<dbReference type="GO" id="GO:0004467">
    <property type="term" value="F:long-chain fatty acid-CoA ligase activity"/>
    <property type="evidence" value="ECO:0007669"/>
    <property type="project" value="TreeGrafter"/>
</dbReference>
<dbReference type="InterPro" id="IPR042099">
    <property type="entry name" value="ANL_N_sf"/>
</dbReference>
<dbReference type="CDD" id="cd05235">
    <property type="entry name" value="SDR_e1"/>
    <property type="match status" value="1"/>
</dbReference>
<feature type="binding site" evidence="5">
    <location>
        <position position="918"/>
    </location>
    <ligand>
        <name>NADP(+)</name>
        <dbReference type="ChEBI" id="CHEBI:58349"/>
    </ligand>
</feature>
<keyword evidence="5 7" id="KW-0560">Oxidoreductase</keyword>
<dbReference type="CDD" id="cd17632">
    <property type="entry name" value="AFD_CAR-like"/>
    <property type="match status" value="1"/>
</dbReference>
<dbReference type="Gene3D" id="3.40.50.720">
    <property type="entry name" value="NAD(P)-binding Rossmann-like Domain"/>
    <property type="match status" value="1"/>
</dbReference>
<dbReference type="InterPro" id="IPR046407">
    <property type="entry name" value="CAR"/>
</dbReference>